<feature type="transmembrane region" description="Helical" evidence="7">
    <location>
        <begin position="174"/>
        <end position="194"/>
    </location>
</feature>
<name>A0A0J7MQJ5_LASNI</name>
<keyword evidence="4" id="KW-0067">ATP-binding</keyword>
<dbReference type="OrthoDB" id="7544524at2759"/>
<dbReference type="PaxDb" id="67767-A0A0J7MQJ5"/>
<dbReference type="Proteomes" id="UP000036403">
    <property type="component" value="Unassembled WGS sequence"/>
</dbReference>
<evidence type="ECO:0000256" key="4">
    <source>
        <dbReference type="ARBA" id="ARBA00022840"/>
    </source>
</evidence>
<dbReference type="Gene3D" id="1.20.1560.10">
    <property type="entry name" value="ABC transporter type 1, transmembrane domain"/>
    <property type="match status" value="1"/>
</dbReference>
<evidence type="ECO:0000256" key="6">
    <source>
        <dbReference type="ARBA" id="ARBA00023136"/>
    </source>
</evidence>
<feature type="non-terminal residue" evidence="9">
    <location>
        <position position="227"/>
    </location>
</feature>
<evidence type="ECO:0000313" key="10">
    <source>
        <dbReference type="Proteomes" id="UP000036403"/>
    </source>
</evidence>
<evidence type="ECO:0000259" key="8">
    <source>
        <dbReference type="PROSITE" id="PS50929"/>
    </source>
</evidence>
<feature type="transmembrane region" description="Helical" evidence="7">
    <location>
        <begin position="96"/>
        <end position="115"/>
    </location>
</feature>
<gene>
    <name evidence="9" type="ORF">RF55_21712</name>
</gene>
<protein>
    <submittedName>
        <fullName evidence="9">Putative multidrug resistance-associated protein</fullName>
    </submittedName>
</protein>
<dbReference type="GO" id="GO:0005524">
    <property type="term" value="F:ATP binding"/>
    <property type="evidence" value="ECO:0007669"/>
    <property type="project" value="UniProtKB-KW"/>
</dbReference>
<proteinExistence type="predicted"/>
<comment type="caution">
    <text evidence="9">The sequence shown here is derived from an EMBL/GenBank/DDBJ whole genome shotgun (WGS) entry which is preliminary data.</text>
</comment>
<sequence length="227" mass="25968">MQGSYKELVESNKDFIEMMNNLATSHETQKKEENARRISEISSRNIRRPSQLSIASSIVYSDIDVSDYTQNNPDGEAMMHGQVSGKVYKEYLHHGGNYFILSVLLLFFIISQVSTTGNDYWVSYWTNLEDLRQSEGTANADQVSKEYMNMRNDSFLSSIFTLNSDGLLSTIDAIYVYTFCILTCTATTLFRSFLFMKVCMNSSNNLHNTMFSNLLQARMSFFHTNPS</sequence>
<feature type="domain" description="ABC transmembrane type-1" evidence="8">
    <location>
        <begin position="103"/>
        <end position="227"/>
    </location>
</feature>
<evidence type="ECO:0000256" key="2">
    <source>
        <dbReference type="ARBA" id="ARBA00022692"/>
    </source>
</evidence>
<keyword evidence="10" id="KW-1185">Reference proteome</keyword>
<keyword evidence="3" id="KW-0547">Nucleotide-binding</keyword>
<dbReference type="InterPro" id="IPR036640">
    <property type="entry name" value="ABC1_TM_sf"/>
</dbReference>
<dbReference type="GO" id="GO:0140359">
    <property type="term" value="F:ABC-type transporter activity"/>
    <property type="evidence" value="ECO:0007669"/>
    <property type="project" value="InterPro"/>
</dbReference>
<evidence type="ECO:0000256" key="3">
    <source>
        <dbReference type="ARBA" id="ARBA00022741"/>
    </source>
</evidence>
<dbReference type="PANTHER" id="PTHR24223">
    <property type="entry name" value="ATP-BINDING CASSETTE SUB-FAMILY C"/>
    <property type="match status" value="1"/>
</dbReference>
<evidence type="ECO:0000256" key="1">
    <source>
        <dbReference type="ARBA" id="ARBA00022448"/>
    </source>
</evidence>
<organism evidence="9 10">
    <name type="scientific">Lasius niger</name>
    <name type="common">Black garden ant</name>
    <dbReference type="NCBI Taxonomy" id="67767"/>
    <lineage>
        <taxon>Eukaryota</taxon>
        <taxon>Metazoa</taxon>
        <taxon>Ecdysozoa</taxon>
        <taxon>Arthropoda</taxon>
        <taxon>Hexapoda</taxon>
        <taxon>Insecta</taxon>
        <taxon>Pterygota</taxon>
        <taxon>Neoptera</taxon>
        <taxon>Endopterygota</taxon>
        <taxon>Hymenoptera</taxon>
        <taxon>Apocrita</taxon>
        <taxon>Aculeata</taxon>
        <taxon>Formicoidea</taxon>
        <taxon>Formicidae</taxon>
        <taxon>Formicinae</taxon>
        <taxon>Lasius</taxon>
        <taxon>Lasius</taxon>
    </lineage>
</organism>
<dbReference type="PANTHER" id="PTHR24223:SF415">
    <property type="entry name" value="FI20190P1"/>
    <property type="match status" value="1"/>
</dbReference>
<dbReference type="AlphaFoldDB" id="A0A0J7MQJ5"/>
<dbReference type="STRING" id="67767.A0A0J7MQJ5"/>
<keyword evidence="6 7" id="KW-0472">Membrane</keyword>
<dbReference type="PROSITE" id="PS50929">
    <property type="entry name" value="ABC_TM1F"/>
    <property type="match status" value="1"/>
</dbReference>
<dbReference type="InterPro" id="IPR011527">
    <property type="entry name" value="ABC1_TM_dom"/>
</dbReference>
<dbReference type="EMBL" id="LBMM01022771">
    <property type="protein sequence ID" value="KMQ82835.1"/>
    <property type="molecule type" value="Genomic_DNA"/>
</dbReference>
<keyword evidence="2 7" id="KW-0812">Transmembrane</keyword>
<dbReference type="InterPro" id="IPR050173">
    <property type="entry name" value="ABC_transporter_C-like"/>
</dbReference>
<evidence type="ECO:0000256" key="7">
    <source>
        <dbReference type="SAM" id="Phobius"/>
    </source>
</evidence>
<evidence type="ECO:0000256" key="5">
    <source>
        <dbReference type="ARBA" id="ARBA00022989"/>
    </source>
</evidence>
<keyword evidence="5 7" id="KW-1133">Transmembrane helix</keyword>
<evidence type="ECO:0000313" key="9">
    <source>
        <dbReference type="EMBL" id="KMQ82835.1"/>
    </source>
</evidence>
<reference evidence="9 10" key="1">
    <citation type="submission" date="2015-04" db="EMBL/GenBank/DDBJ databases">
        <title>Lasius niger genome sequencing.</title>
        <authorList>
            <person name="Konorov E.A."/>
            <person name="Nikitin M.A."/>
            <person name="Kirill M.V."/>
            <person name="Chang P."/>
        </authorList>
    </citation>
    <scope>NUCLEOTIDE SEQUENCE [LARGE SCALE GENOMIC DNA]</scope>
    <source>
        <tissue evidence="9">Whole</tissue>
    </source>
</reference>
<accession>A0A0J7MQJ5</accession>
<dbReference type="SUPFAM" id="SSF90123">
    <property type="entry name" value="ABC transporter transmembrane region"/>
    <property type="match status" value="1"/>
</dbReference>
<keyword evidence="1" id="KW-0813">Transport</keyword>
<dbReference type="GO" id="GO:0016020">
    <property type="term" value="C:membrane"/>
    <property type="evidence" value="ECO:0007669"/>
    <property type="project" value="InterPro"/>
</dbReference>